<accession>A0A1Q9CKX5</accession>
<dbReference type="OrthoDB" id="406767at2759"/>
<reference evidence="1 2" key="1">
    <citation type="submission" date="2016-02" db="EMBL/GenBank/DDBJ databases">
        <title>Genome analysis of coral dinoflagellate symbionts highlights evolutionary adaptations to a symbiotic lifestyle.</title>
        <authorList>
            <person name="Aranda M."/>
            <person name="Li Y."/>
            <person name="Liew Y.J."/>
            <person name="Baumgarten S."/>
            <person name="Simakov O."/>
            <person name="Wilson M."/>
            <person name="Piel J."/>
            <person name="Ashoor H."/>
            <person name="Bougouffa S."/>
            <person name="Bajic V.B."/>
            <person name="Ryu T."/>
            <person name="Ravasi T."/>
            <person name="Bayer T."/>
            <person name="Micklem G."/>
            <person name="Kim H."/>
            <person name="Bhak J."/>
            <person name="Lajeunesse T.C."/>
            <person name="Voolstra C.R."/>
        </authorList>
    </citation>
    <scope>NUCLEOTIDE SEQUENCE [LARGE SCALE GENOMIC DNA]</scope>
    <source>
        <strain evidence="1 2">CCMP2467</strain>
    </source>
</reference>
<evidence type="ECO:0000313" key="1">
    <source>
        <dbReference type="EMBL" id="OLP83569.1"/>
    </source>
</evidence>
<dbReference type="Proteomes" id="UP000186817">
    <property type="component" value="Unassembled WGS sequence"/>
</dbReference>
<sequence>MPAWLNSAVVSQMPVRPLPGFQRWLFAAFAVTCGVAFRHDRIGGAVSSNCDLHDGCECWQQKVCSSCTLSGCGIDHVLSVRPLQGGTNRLRPDLAAAYGLEDSLGRHWALKLADQENGSYDRSVLASQLAHTLKVPTPRVLQVSMASCPAVFQHKDLQEVVAEFQRQKRHWALLQEFVSENQDLPCAANLEPFWVQVGQIAMFDWITGRNDLFNDLLVGGETALADNMEVNKDNIKTTPSQAVEIDLGFSEPCCLDDFVEILSQLGQRRVAWVPSHILVLMCEGRNGGLGSQMCSSAFGDYSALRPKGWHPEISRIQIERGLAQVATAALNLTGSQAWSYPVSATLTLLQEKWSKNGAQAVVDRLRTEEEAATEVIPTDQKCCSVACQYRSRFWTWHHCGEKAMKTVMIEDACNIRLSAISMVLHCSPVCGGATKVWGTVKESKGSCPAG</sequence>
<evidence type="ECO:0000313" key="2">
    <source>
        <dbReference type="Proteomes" id="UP000186817"/>
    </source>
</evidence>
<gene>
    <name evidence="1" type="ORF">AK812_SmicGene35660</name>
</gene>
<protein>
    <submittedName>
        <fullName evidence="1">Uncharacterized protein</fullName>
    </submittedName>
</protein>
<dbReference type="AlphaFoldDB" id="A0A1Q9CKX5"/>
<organism evidence="1 2">
    <name type="scientific">Symbiodinium microadriaticum</name>
    <name type="common">Dinoflagellate</name>
    <name type="synonym">Zooxanthella microadriatica</name>
    <dbReference type="NCBI Taxonomy" id="2951"/>
    <lineage>
        <taxon>Eukaryota</taxon>
        <taxon>Sar</taxon>
        <taxon>Alveolata</taxon>
        <taxon>Dinophyceae</taxon>
        <taxon>Suessiales</taxon>
        <taxon>Symbiodiniaceae</taxon>
        <taxon>Symbiodinium</taxon>
    </lineage>
</organism>
<dbReference type="EMBL" id="LSRX01001107">
    <property type="protein sequence ID" value="OLP83569.1"/>
    <property type="molecule type" value="Genomic_DNA"/>
</dbReference>
<proteinExistence type="predicted"/>
<name>A0A1Q9CKX5_SYMMI</name>
<comment type="caution">
    <text evidence="1">The sequence shown here is derived from an EMBL/GenBank/DDBJ whole genome shotgun (WGS) entry which is preliminary data.</text>
</comment>
<keyword evidence="2" id="KW-1185">Reference proteome</keyword>